<keyword evidence="1" id="KW-0472">Membrane</keyword>
<evidence type="ECO:0000313" key="4">
    <source>
        <dbReference type="RefSeq" id="XP_006819120.1"/>
    </source>
</evidence>
<dbReference type="RefSeq" id="XP_006819120.1">
    <property type="nucleotide sequence ID" value="XM_006819057.1"/>
</dbReference>
<dbReference type="Pfam" id="PF13908">
    <property type="entry name" value="Shisa_N"/>
    <property type="match status" value="1"/>
</dbReference>
<sequence length="166" mass="18259">MAFWRPCFDSESSNKSPAYSKQDSWLVKRVDGLFFVSGDTCAGYTDYSSYYEAFECPTSTDTEGMTYCCGSDMYRFCCSQADYDFDNDFDNVFESAIGFVTIVAIAIICGIIAVPIIISVSIVACVYCCIKGAQSNSEDTTTHQEAPAPAYNIVPLQNYPQSSHAV</sequence>
<organism evidence="3 4">
    <name type="scientific">Saccoglossus kowalevskii</name>
    <name type="common">Acorn worm</name>
    <dbReference type="NCBI Taxonomy" id="10224"/>
    <lineage>
        <taxon>Eukaryota</taxon>
        <taxon>Metazoa</taxon>
        <taxon>Hemichordata</taxon>
        <taxon>Enteropneusta</taxon>
        <taxon>Harrimaniidae</taxon>
        <taxon>Saccoglossus</taxon>
    </lineage>
</organism>
<accession>A0ABM0MGH9</accession>
<feature type="transmembrane region" description="Helical" evidence="1">
    <location>
        <begin position="97"/>
        <end position="130"/>
    </location>
</feature>
<keyword evidence="1" id="KW-0812">Transmembrane</keyword>
<keyword evidence="1" id="KW-1133">Transmembrane helix</keyword>
<evidence type="ECO:0000256" key="1">
    <source>
        <dbReference type="SAM" id="Phobius"/>
    </source>
</evidence>
<keyword evidence="3" id="KW-1185">Reference proteome</keyword>
<gene>
    <name evidence="4" type="primary">LOC102802276</name>
</gene>
<dbReference type="GeneID" id="102802276"/>
<evidence type="ECO:0000259" key="2">
    <source>
        <dbReference type="Pfam" id="PF13908"/>
    </source>
</evidence>
<name>A0ABM0MGH9_SACKO</name>
<evidence type="ECO:0000313" key="3">
    <source>
        <dbReference type="Proteomes" id="UP000694865"/>
    </source>
</evidence>
<reference evidence="4" key="1">
    <citation type="submission" date="2025-08" db="UniProtKB">
        <authorList>
            <consortium name="RefSeq"/>
        </authorList>
    </citation>
    <scope>IDENTIFICATION</scope>
    <source>
        <tissue evidence="4">Testes</tissue>
    </source>
</reference>
<protein>
    <submittedName>
        <fullName evidence="4">Protein shisa-3 homolog</fullName>
    </submittedName>
</protein>
<proteinExistence type="predicted"/>
<dbReference type="InterPro" id="IPR053891">
    <property type="entry name" value="Shisa_N"/>
</dbReference>
<dbReference type="Proteomes" id="UP000694865">
    <property type="component" value="Unplaced"/>
</dbReference>
<feature type="domain" description="Shisa N-terminal" evidence="2">
    <location>
        <begin position="38"/>
        <end position="87"/>
    </location>
</feature>